<feature type="transmembrane region" description="Helical" evidence="7">
    <location>
        <begin position="39"/>
        <end position="58"/>
    </location>
</feature>
<keyword evidence="3" id="KW-1003">Cell membrane</keyword>
<evidence type="ECO:0000256" key="3">
    <source>
        <dbReference type="ARBA" id="ARBA00022475"/>
    </source>
</evidence>
<dbReference type="Gene3D" id="1.20.1250.20">
    <property type="entry name" value="MFS general substrate transporter like domains"/>
    <property type="match status" value="2"/>
</dbReference>
<evidence type="ECO:0000259" key="8">
    <source>
        <dbReference type="PROSITE" id="PS50850"/>
    </source>
</evidence>
<dbReference type="InterPro" id="IPR050171">
    <property type="entry name" value="MFS_Transporters"/>
</dbReference>
<sequence>MKQIRLVPLLLVAFLNETAYSMMWPLATIYINTILHKSLTVAGTGLMFFSAANVLGAMLAGKLYDRFNQFYLTLFGMAACLVVCLLGIVFTRWPSYVFVLTAFGLTTGWLNTAVNVYGTLFPKMSTTKIFNLIYLVLNVGLVVGTMLISEIFKKSVVPIFVLAAAIYLFSFLTQFFCFPKQRLEYQTQPVSKHATTHHLPTHHIKHLFAVNFLTLVIVWTMYSQWESNFSVYLIDNGFALRVYSLLWALNGVIIIAVQWLLTWRPQIIQNLYHRIVIGLVFLSISYFVTIMSTNIIFIYLGMILLTIGEAIYVPTVPVIIDQWTPPADKGHSQGLVNGFSSVGRALGPLFGGLVIDHSSFKVLFVVAGCSMVLMTIWNYWNNRQLV</sequence>
<dbReference type="PROSITE" id="PS50850">
    <property type="entry name" value="MFS"/>
    <property type="match status" value="1"/>
</dbReference>
<proteinExistence type="predicted"/>
<keyword evidence="10" id="KW-1185">Reference proteome</keyword>
<feature type="domain" description="Major facilitator superfamily (MFS) profile" evidence="8">
    <location>
        <begin position="158"/>
        <end position="386"/>
    </location>
</feature>
<gene>
    <name evidence="9" type="ORF">MOO45_06625</name>
</gene>
<feature type="transmembrane region" description="Helical" evidence="7">
    <location>
        <begin position="275"/>
        <end position="300"/>
    </location>
</feature>
<feature type="transmembrane region" description="Helical" evidence="7">
    <location>
        <begin position="96"/>
        <end position="117"/>
    </location>
</feature>
<accession>A0ABY4P8K5</accession>
<feature type="transmembrane region" description="Helical" evidence="7">
    <location>
        <begin position="70"/>
        <end position="90"/>
    </location>
</feature>
<evidence type="ECO:0000256" key="2">
    <source>
        <dbReference type="ARBA" id="ARBA00022448"/>
    </source>
</evidence>
<keyword evidence="5 7" id="KW-1133">Transmembrane helix</keyword>
<feature type="transmembrane region" description="Helical" evidence="7">
    <location>
        <begin position="129"/>
        <end position="149"/>
    </location>
</feature>
<evidence type="ECO:0000256" key="6">
    <source>
        <dbReference type="ARBA" id="ARBA00023136"/>
    </source>
</evidence>
<dbReference type="PANTHER" id="PTHR23517">
    <property type="entry name" value="RESISTANCE PROTEIN MDTM, PUTATIVE-RELATED-RELATED"/>
    <property type="match status" value="1"/>
</dbReference>
<dbReference type="Pfam" id="PF07690">
    <property type="entry name" value="MFS_1"/>
    <property type="match status" value="2"/>
</dbReference>
<comment type="subcellular location">
    <subcellularLocation>
        <location evidence="1">Cell membrane</location>
        <topology evidence="1">Multi-pass membrane protein</topology>
    </subcellularLocation>
</comment>
<dbReference type="SUPFAM" id="SSF103473">
    <property type="entry name" value="MFS general substrate transporter"/>
    <property type="match status" value="1"/>
</dbReference>
<evidence type="ECO:0000313" key="10">
    <source>
        <dbReference type="Proteomes" id="UP000831495"/>
    </source>
</evidence>
<reference evidence="9" key="1">
    <citation type="journal article" date="2022" name="Int. J. Syst. Evol. Microbiol.">
        <title>Apilactobacillus apisilvae sp. nov., Nicolia spurrieriana gen. nov. sp. nov., Bombilactobacillus folatiphilus sp. nov. and Bombilactobacillus thymidiniphilus sp. nov., four new lactic acid bacterial isolates from stingless bees Tetragonula carbonaria and Austroplebeia australis.</title>
        <authorList>
            <person name="Oliphant S.A."/>
            <person name="Watson-Haigh N.S."/>
            <person name="Sumby K.M."/>
            <person name="Gardner J."/>
            <person name="Groom S."/>
            <person name="Jiranek V."/>
        </authorList>
    </citation>
    <scope>NUCLEOTIDE SEQUENCE</scope>
    <source>
        <strain evidence="9">SG4_D2</strain>
    </source>
</reference>
<dbReference type="RefSeq" id="WP_249514132.1">
    <property type="nucleotide sequence ID" value="NZ_CP093366.1"/>
</dbReference>
<dbReference type="InterPro" id="IPR011701">
    <property type="entry name" value="MFS"/>
</dbReference>
<evidence type="ECO:0000256" key="5">
    <source>
        <dbReference type="ARBA" id="ARBA00022989"/>
    </source>
</evidence>
<dbReference type="Proteomes" id="UP000831495">
    <property type="component" value="Chromosome"/>
</dbReference>
<organism evidence="9 10">
    <name type="scientific">Bombilactobacillus folatiphilus</name>
    <dbReference type="NCBI Taxonomy" id="2923362"/>
    <lineage>
        <taxon>Bacteria</taxon>
        <taxon>Bacillati</taxon>
        <taxon>Bacillota</taxon>
        <taxon>Bacilli</taxon>
        <taxon>Lactobacillales</taxon>
        <taxon>Lactobacillaceae</taxon>
        <taxon>Bombilactobacillus</taxon>
    </lineage>
</organism>
<feature type="transmembrane region" description="Helical" evidence="7">
    <location>
        <begin position="207"/>
        <end position="225"/>
    </location>
</feature>
<dbReference type="InterPro" id="IPR020846">
    <property type="entry name" value="MFS_dom"/>
</dbReference>
<evidence type="ECO:0000256" key="4">
    <source>
        <dbReference type="ARBA" id="ARBA00022692"/>
    </source>
</evidence>
<dbReference type="PANTHER" id="PTHR23517:SF10">
    <property type="entry name" value="MAJOR FACILITATOR SUPERFAMILY (MFS) PROFILE DOMAIN-CONTAINING PROTEIN"/>
    <property type="match status" value="1"/>
</dbReference>
<evidence type="ECO:0000256" key="1">
    <source>
        <dbReference type="ARBA" id="ARBA00004651"/>
    </source>
</evidence>
<keyword evidence="2" id="KW-0813">Transport</keyword>
<feature type="transmembrane region" description="Helical" evidence="7">
    <location>
        <begin position="362"/>
        <end position="380"/>
    </location>
</feature>
<dbReference type="EMBL" id="CP093366">
    <property type="protein sequence ID" value="UQS81864.1"/>
    <property type="molecule type" value="Genomic_DNA"/>
</dbReference>
<protein>
    <submittedName>
        <fullName evidence="9">MFS transporter</fullName>
    </submittedName>
</protein>
<evidence type="ECO:0000313" key="9">
    <source>
        <dbReference type="EMBL" id="UQS81864.1"/>
    </source>
</evidence>
<feature type="transmembrane region" description="Helical" evidence="7">
    <location>
        <begin position="245"/>
        <end position="263"/>
    </location>
</feature>
<dbReference type="InterPro" id="IPR036259">
    <property type="entry name" value="MFS_trans_sf"/>
</dbReference>
<keyword evidence="6 7" id="KW-0472">Membrane</keyword>
<name>A0ABY4P8K5_9LACO</name>
<keyword evidence="4 7" id="KW-0812">Transmembrane</keyword>
<feature type="transmembrane region" description="Helical" evidence="7">
    <location>
        <begin position="155"/>
        <end position="178"/>
    </location>
</feature>
<evidence type="ECO:0000256" key="7">
    <source>
        <dbReference type="SAM" id="Phobius"/>
    </source>
</evidence>